<dbReference type="InterPro" id="IPR031925">
    <property type="entry name" value="TBCC_N"/>
</dbReference>
<comment type="subunit">
    <text evidence="4">Supercomplex made of cofactors A to E. Cofactors A and D function by capturing and stabilizing tubulin in a quasi-native conformation. Cofactor E binds to the cofactor D-tubulin complex; interaction with cofactor C then causes the release of tubulin polypeptides that are committed to the native state.</text>
</comment>
<dbReference type="PANTHER" id="PTHR15139:SF0">
    <property type="entry name" value="TUBULIN-SPECIFIC CHAPERONE C"/>
    <property type="match status" value="1"/>
</dbReference>
<dbReference type="EMBL" id="JAABOA010000555">
    <property type="protein sequence ID" value="KAF9583901.1"/>
    <property type="molecule type" value="Genomic_DNA"/>
</dbReference>
<dbReference type="InterPro" id="IPR038397">
    <property type="entry name" value="TBCC_N_sf"/>
</dbReference>
<evidence type="ECO:0000256" key="5">
    <source>
        <dbReference type="SAM" id="MobiDB-lite"/>
    </source>
</evidence>
<dbReference type="Gene3D" id="2.160.20.70">
    <property type="match status" value="1"/>
</dbReference>
<dbReference type="AlphaFoldDB" id="A0A9P6KGC5"/>
<feature type="compositionally biased region" description="Low complexity" evidence="5">
    <location>
        <begin position="100"/>
        <end position="125"/>
    </location>
</feature>
<dbReference type="Pfam" id="PF07986">
    <property type="entry name" value="TBCC"/>
    <property type="match status" value="1"/>
</dbReference>
<dbReference type="Gene3D" id="1.20.58.1250">
    <property type="entry name" value="Tubulin Binding Cofactor C, N-terminal domain"/>
    <property type="match status" value="1"/>
</dbReference>
<sequence length="293" mass="32942">MTTTEVSKDFRTTFDAEKQSIEQAITGLDQVAKAGLQKEVDSILQRTHALEKSVTEMISILPPYDARMCIEAIKSLSEQLNQSRTKLIPKQKFSFKSRKATGSPTPSSSSNTSSSAKVSESAPPSTVSTLANSEAIENQSKHLFMKFENRTNEHLFIGDLSVSLPMSEETRLAPKDVALTNLTGCTIDLSRMHSSDEMDIYLHVTSEPIIEDCSNMRFAPFGQILPAAKLDLLFEAALLNQEKNLYNLVKDFNWLRQQQSPHWRLMDPSEYKMREIAETVFSKSGRKEDNLDK</sequence>
<feature type="domain" description="Tubulin-specific chaperone C N-terminal" evidence="7">
    <location>
        <begin position="3"/>
        <end position="90"/>
    </location>
</feature>
<dbReference type="GO" id="GO:0007023">
    <property type="term" value="P:post-chaperonin tubulin folding pathway"/>
    <property type="evidence" value="ECO:0007669"/>
    <property type="project" value="InterPro"/>
</dbReference>
<evidence type="ECO:0000313" key="9">
    <source>
        <dbReference type="Proteomes" id="UP000780801"/>
    </source>
</evidence>
<evidence type="ECO:0000256" key="2">
    <source>
        <dbReference type="ARBA" id="ARBA00022490"/>
    </source>
</evidence>
<reference evidence="8" key="1">
    <citation type="journal article" date="2020" name="Fungal Divers.">
        <title>Resolving the Mortierellaceae phylogeny through synthesis of multi-gene phylogenetics and phylogenomics.</title>
        <authorList>
            <person name="Vandepol N."/>
            <person name="Liber J."/>
            <person name="Desiro A."/>
            <person name="Na H."/>
            <person name="Kennedy M."/>
            <person name="Barry K."/>
            <person name="Grigoriev I.V."/>
            <person name="Miller A.N."/>
            <person name="O'Donnell K."/>
            <person name="Stajich J.E."/>
            <person name="Bonito G."/>
        </authorList>
    </citation>
    <scope>NUCLEOTIDE SEQUENCE</scope>
    <source>
        <strain evidence="8">KOD1015</strain>
    </source>
</reference>
<comment type="subcellular location">
    <subcellularLocation>
        <location evidence="1">Cytoplasm</location>
    </subcellularLocation>
</comment>
<organism evidence="8 9">
    <name type="scientific">Lunasporangiospora selenospora</name>
    <dbReference type="NCBI Taxonomy" id="979761"/>
    <lineage>
        <taxon>Eukaryota</taxon>
        <taxon>Fungi</taxon>
        <taxon>Fungi incertae sedis</taxon>
        <taxon>Mucoromycota</taxon>
        <taxon>Mortierellomycotina</taxon>
        <taxon>Mortierellomycetes</taxon>
        <taxon>Mortierellales</taxon>
        <taxon>Mortierellaceae</taxon>
        <taxon>Lunasporangiospora</taxon>
    </lineage>
</organism>
<dbReference type="InterPro" id="IPR027684">
    <property type="entry name" value="TBCC"/>
</dbReference>
<dbReference type="Proteomes" id="UP000780801">
    <property type="component" value="Unassembled WGS sequence"/>
</dbReference>
<name>A0A9P6KGC5_9FUNG</name>
<dbReference type="InterPro" id="IPR016098">
    <property type="entry name" value="CAP/MinC_C"/>
</dbReference>
<keyword evidence="3" id="KW-0007">Acetylation</keyword>
<evidence type="ECO:0000256" key="3">
    <source>
        <dbReference type="ARBA" id="ARBA00022990"/>
    </source>
</evidence>
<keyword evidence="9" id="KW-1185">Reference proteome</keyword>
<dbReference type="OrthoDB" id="194775at2759"/>
<evidence type="ECO:0008006" key="10">
    <source>
        <dbReference type="Google" id="ProtNLM"/>
    </source>
</evidence>
<dbReference type="GO" id="GO:0005737">
    <property type="term" value="C:cytoplasm"/>
    <property type="evidence" value="ECO:0007669"/>
    <property type="project" value="UniProtKB-SubCell"/>
</dbReference>
<dbReference type="Pfam" id="PF16752">
    <property type="entry name" value="TBCC_N"/>
    <property type="match status" value="1"/>
</dbReference>
<protein>
    <recommendedName>
        <fullName evidence="10">Tubulin-folding cofactor C</fullName>
    </recommendedName>
</protein>
<dbReference type="GO" id="GO:0007021">
    <property type="term" value="P:tubulin complex assembly"/>
    <property type="evidence" value="ECO:0007669"/>
    <property type="project" value="TreeGrafter"/>
</dbReference>
<comment type="caution">
    <text evidence="8">The sequence shown here is derived from an EMBL/GenBank/DDBJ whole genome shotgun (WGS) entry which is preliminary data.</text>
</comment>
<feature type="region of interest" description="Disordered" evidence="5">
    <location>
        <begin position="91"/>
        <end position="130"/>
    </location>
</feature>
<evidence type="ECO:0000256" key="4">
    <source>
        <dbReference type="ARBA" id="ARBA00026055"/>
    </source>
</evidence>
<evidence type="ECO:0000259" key="7">
    <source>
        <dbReference type="Pfam" id="PF16752"/>
    </source>
</evidence>
<proteinExistence type="predicted"/>
<keyword evidence="2" id="KW-0963">Cytoplasm</keyword>
<evidence type="ECO:0000259" key="6">
    <source>
        <dbReference type="Pfam" id="PF07986"/>
    </source>
</evidence>
<evidence type="ECO:0000313" key="8">
    <source>
        <dbReference type="EMBL" id="KAF9583901.1"/>
    </source>
</evidence>
<evidence type="ECO:0000256" key="1">
    <source>
        <dbReference type="ARBA" id="ARBA00004496"/>
    </source>
</evidence>
<dbReference type="GO" id="GO:0015631">
    <property type="term" value="F:tubulin binding"/>
    <property type="evidence" value="ECO:0007669"/>
    <property type="project" value="InterPro"/>
</dbReference>
<gene>
    <name evidence="8" type="ORF">BGW38_008168</name>
</gene>
<feature type="domain" description="Tubulin binding cofactor C-like" evidence="6">
    <location>
        <begin position="191"/>
        <end position="252"/>
    </location>
</feature>
<dbReference type="InterPro" id="IPR012945">
    <property type="entry name" value="Tubulin-bd_cofactor_C_dom"/>
</dbReference>
<dbReference type="PANTHER" id="PTHR15139">
    <property type="entry name" value="TUBULIN FOLDING COFACTOR C"/>
    <property type="match status" value="1"/>
</dbReference>
<accession>A0A9P6KGC5</accession>